<dbReference type="Proteomes" id="UP000093902">
    <property type="component" value="Unassembled WGS sequence"/>
</dbReference>
<gene>
    <name evidence="2" type="ORF">A5792_01325</name>
</gene>
<name>A0A1A0RD13_MYCPR</name>
<dbReference type="RefSeq" id="WP_064930762.1">
    <property type="nucleotide sequence ID" value="NZ_LZSO01000012.1"/>
</dbReference>
<protein>
    <submittedName>
        <fullName evidence="2">Uncharacterized protein</fullName>
    </submittedName>
</protein>
<feature type="transmembrane region" description="Helical" evidence="1">
    <location>
        <begin position="54"/>
        <end position="75"/>
    </location>
</feature>
<reference evidence="3" key="1">
    <citation type="submission" date="2016-06" db="EMBL/GenBank/DDBJ databases">
        <authorList>
            <person name="Sutton G."/>
            <person name="Brinkac L."/>
            <person name="Sanka R."/>
            <person name="Adams M."/>
            <person name="Lau E."/>
            <person name="Mehaffy C."/>
            <person name="Tameris M."/>
            <person name="Hatherill M."/>
            <person name="Hanekom W."/>
            <person name="Mahomed H."/>
            <person name="Mcshane H."/>
        </authorList>
    </citation>
    <scope>NUCLEOTIDE SEQUENCE [LARGE SCALE GENOMIC DNA]</scope>
    <source>
        <strain evidence="3">852002-51209_SCH5440388</strain>
    </source>
</reference>
<evidence type="ECO:0000313" key="3">
    <source>
        <dbReference type="Proteomes" id="UP000093902"/>
    </source>
</evidence>
<keyword evidence="1" id="KW-1133">Transmembrane helix</keyword>
<evidence type="ECO:0000256" key="1">
    <source>
        <dbReference type="SAM" id="Phobius"/>
    </source>
</evidence>
<sequence>MGGTTPADARAALDAVDRATARVADEVGLPRWYWWLLAAGWVFLGVIGDVGPQWLVIAATLGFGVVHSVIASRRLDGRRRTDRLQVSADTARSRIPLVVIGMLIALVVLTIGAGFALHADGARHAGIAAAVFVAAIVGFGGPEILRTLCRWTNA</sequence>
<feature type="transmembrane region" description="Helical" evidence="1">
    <location>
        <begin position="125"/>
        <end position="145"/>
    </location>
</feature>
<proteinExistence type="predicted"/>
<comment type="caution">
    <text evidence="2">The sequence shown here is derived from an EMBL/GenBank/DDBJ whole genome shotgun (WGS) entry which is preliminary data.</text>
</comment>
<feature type="transmembrane region" description="Helical" evidence="1">
    <location>
        <begin position="95"/>
        <end position="119"/>
    </location>
</feature>
<dbReference type="EMBL" id="LZSO01000012">
    <property type="protein sequence ID" value="OBB32380.1"/>
    <property type="molecule type" value="Genomic_DNA"/>
</dbReference>
<dbReference type="AlphaFoldDB" id="A0A1A0RD13"/>
<organism evidence="2 3">
    <name type="scientific">Mycolicibacterium peregrinum</name>
    <name type="common">Mycobacterium peregrinum</name>
    <dbReference type="NCBI Taxonomy" id="43304"/>
    <lineage>
        <taxon>Bacteria</taxon>
        <taxon>Bacillati</taxon>
        <taxon>Actinomycetota</taxon>
        <taxon>Actinomycetes</taxon>
        <taxon>Mycobacteriales</taxon>
        <taxon>Mycobacteriaceae</taxon>
        <taxon>Mycolicibacterium</taxon>
    </lineage>
</organism>
<evidence type="ECO:0000313" key="2">
    <source>
        <dbReference type="EMBL" id="OBB32380.1"/>
    </source>
</evidence>
<feature type="transmembrane region" description="Helical" evidence="1">
    <location>
        <begin position="32"/>
        <end position="48"/>
    </location>
</feature>
<keyword evidence="1" id="KW-0812">Transmembrane</keyword>
<dbReference type="OrthoDB" id="4554544at2"/>
<accession>A0A1A0RD13</accession>
<keyword evidence="1" id="KW-0472">Membrane</keyword>